<dbReference type="CDD" id="cd03789">
    <property type="entry name" value="GT9_LPS_heptosyltransferase"/>
    <property type="match status" value="1"/>
</dbReference>
<reference evidence="3 4" key="1">
    <citation type="submission" date="2022-07" db="EMBL/GenBank/DDBJ databases">
        <title>Mucilaginibacter sp. JC4.</title>
        <authorList>
            <person name="Le V."/>
            <person name="Ko S.-R."/>
            <person name="Ahn C.-Y."/>
            <person name="Oh H.-M."/>
        </authorList>
    </citation>
    <scope>NUCLEOTIDE SEQUENCE [LARGE SCALE GENOMIC DNA]</scope>
    <source>
        <strain evidence="3 4">JC4</strain>
    </source>
</reference>
<dbReference type="Gene3D" id="3.40.50.2000">
    <property type="entry name" value="Glycogen Phosphorylase B"/>
    <property type="match status" value="2"/>
</dbReference>
<evidence type="ECO:0000313" key="3">
    <source>
        <dbReference type="EMBL" id="MCQ6959709.1"/>
    </source>
</evidence>
<dbReference type="Proteomes" id="UP001204376">
    <property type="component" value="Unassembled WGS sequence"/>
</dbReference>
<evidence type="ECO:0000313" key="4">
    <source>
        <dbReference type="Proteomes" id="UP001204376"/>
    </source>
</evidence>
<dbReference type="PANTHER" id="PTHR30160">
    <property type="entry name" value="TETRAACYLDISACCHARIDE 4'-KINASE-RELATED"/>
    <property type="match status" value="1"/>
</dbReference>
<name>A0ABT1T539_9SPHI</name>
<evidence type="ECO:0000256" key="2">
    <source>
        <dbReference type="ARBA" id="ARBA00022679"/>
    </source>
</evidence>
<proteinExistence type="predicted"/>
<dbReference type="EMBL" id="JANHOH010000004">
    <property type="protein sequence ID" value="MCQ6959709.1"/>
    <property type="molecule type" value="Genomic_DNA"/>
</dbReference>
<keyword evidence="1" id="KW-0328">Glycosyltransferase</keyword>
<sequence length="379" mass="43631">MDIKNRNLFRITRFILLKLPTLFRFLSRLRPSRKRLLLIKTDAIGDYILFRNFIEITKRSEKYKDYRIDLLGNPIWRDIALTYDKEFLNACYFTTTRNLYEEPFKVFKLALRLFLNNYEVALQPTYTRIFITDGFAALTAAKHIIGYQGDYEGIEARHKNKTDAFYTQMLPLPPSVYFEFHRNRFFFETVLNKNITLNAPSITTFGSSKKGIAILPGAGEFKRGWEKEKFLELIRMLLQHTSQPVYLIGGPGEVQTGDYLLQNLPAGTVESFINKTSLPQMIELISNSALLIANETSAIHIAVATQTPSVCILGGGHFERFAPYPDDVNCKPVCVYEKMPCYYCNWGCIFKTEENQPFPCISSVSLEKVWESTLPLLPV</sequence>
<keyword evidence="2" id="KW-0808">Transferase</keyword>
<evidence type="ECO:0000256" key="1">
    <source>
        <dbReference type="ARBA" id="ARBA00022676"/>
    </source>
</evidence>
<dbReference type="RefSeq" id="WP_256539900.1">
    <property type="nucleotide sequence ID" value="NZ_JANHOH010000004.1"/>
</dbReference>
<dbReference type="Pfam" id="PF01075">
    <property type="entry name" value="Glyco_transf_9"/>
    <property type="match status" value="1"/>
</dbReference>
<keyword evidence="4" id="KW-1185">Reference proteome</keyword>
<accession>A0ABT1T539</accession>
<gene>
    <name evidence="3" type="ORF">NPE20_17165</name>
</gene>
<organism evidence="3 4">
    <name type="scientific">Mucilaginibacter aquariorum</name>
    <dbReference type="NCBI Taxonomy" id="2967225"/>
    <lineage>
        <taxon>Bacteria</taxon>
        <taxon>Pseudomonadati</taxon>
        <taxon>Bacteroidota</taxon>
        <taxon>Sphingobacteriia</taxon>
        <taxon>Sphingobacteriales</taxon>
        <taxon>Sphingobacteriaceae</taxon>
        <taxon>Mucilaginibacter</taxon>
    </lineage>
</organism>
<protein>
    <submittedName>
        <fullName evidence="3">Glycosyltransferase family 9 protein</fullName>
    </submittedName>
</protein>
<dbReference type="InterPro" id="IPR002201">
    <property type="entry name" value="Glyco_trans_9"/>
</dbReference>
<dbReference type="SUPFAM" id="SSF53756">
    <property type="entry name" value="UDP-Glycosyltransferase/glycogen phosphorylase"/>
    <property type="match status" value="1"/>
</dbReference>
<comment type="caution">
    <text evidence="3">The sequence shown here is derived from an EMBL/GenBank/DDBJ whole genome shotgun (WGS) entry which is preliminary data.</text>
</comment>
<dbReference type="PANTHER" id="PTHR30160:SF1">
    <property type="entry name" value="LIPOPOLYSACCHARIDE 1,2-N-ACETYLGLUCOSAMINETRANSFERASE-RELATED"/>
    <property type="match status" value="1"/>
</dbReference>
<dbReference type="InterPro" id="IPR051199">
    <property type="entry name" value="LPS_LOS_Heptosyltrfase"/>
</dbReference>